<evidence type="ECO:0000313" key="2">
    <source>
        <dbReference type="Proteomes" id="UP001197093"/>
    </source>
</evidence>
<evidence type="ECO:0000313" key="1">
    <source>
        <dbReference type="EMBL" id="KAG7285842.1"/>
    </source>
</evidence>
<dbReference type="EMBL" id="JAHCVI010000004">
    <property type="protein sequence ID" value="KAG7285842.1"/>
    <property type="molecule type" value="Genomic_DNA"/>
</dbReference>
<sequence>MVAYPLVAAIDAIIRAVALSPAARPRLMAIIAAARDLRPHDDLVSPNVVAAAEMDVLQACVGLAAPLRVCELFLPPALTLLFASLPAQRRV</sequence>
<keyword evidence="2" id="KW-1185">Reference proteome</keyword>
<gene>
    <name evidence="1" type="ORF">NEMBOFW57_008136</name>
</gene>
<protein>
    <submittedName>
        <fullName evidence="1">Uncharacterized protein</fullName>
    </submittedName>
</protein>
<name>A0AAD4HVK9_9PEZI</name>
<reference evidence="1" key="1">
    <citation type="submission" date="2023-02" db="EMBL/GenBank/DDBJ databases">
        <authorList>
            <person name="Palmer J.M."/>
        </authorList>
    </citation>
    <scope>NUCLEOTIDE SEQUENCE</scope>
    <source>
        <strain evidence="1">FW57</strain>
    </source>
</reference>
<dbReference type="Proteomes" id="UP001197093">
    <property type="component" value="Unassembled WGS sequence"/>
</dbReference>
<proteinExistence type="predicted"/>
<dbReference type="AlphaFoldDB" id="A0AAD4HVK9"/>
<comment type="caution">
    <text evidence="1">The sequence shown here is derived from an EMBL/GenBank/DDBJ whole genome shotgun (WGS) entry which is preliminary data.</text>
</comment>
<accession>A0AAD4HVK9</accession>
<organism evidence="1 2">
    <name type="scientific">Staphylotrichum longicolle</name>
    <dbReference type="NCBI Taxonomy" id="669026"/>
    <lineage>
        <taxon>Eukaryota</taxon>
        <taxon>Fungi</taxon>
        <taxon>Dikarya</taxon>
        <taxon>Ascomycota</taxon>
        <taxon>Pezizomycotina</taxon>
        <taxon>Sordariomycetes</taxon>
        <taxon>Sordariomycetidae</taxon>
        <taxon>Sordariales</taxon>
        <taxon>Chaetomiaceae</taxon>
        <taxon>Staphylotrichum</taxon>
    </lineage>
</organism>